<sequence>MVKLHKHFNIAAGITFYHVVSAVFIIFLMDNSLSSKKTL</sequence>
<name>A0A139LVK6_9BACE</name>
<organism evidence="2">
    <name type="scientific">Bacteroides intestinalis</name>
    <dbReference type="NCBI Taxonomy" id="329854"/>
    <lineage>
        <taxon>Bacteria</taxon>
        <taxon>Pseudomonadati</taxon>
        <taxon>Bacteroidota</taxon>
        <taxon>Bacteroidia</taxon>
        <taxon>Bacteroidales</taxon>
        <taxon>Bacteroidaceae</taxon>
        <taxon>Bacteroides</taxon>
    </lineage>
</organism>
<dbReference type="EMBL" id="LTDF01000003">
    <property type="protein sequence ID" value="KXT55484.1"/>
    <property type="molecule type" value="Genomic_DNA"/>
</dbReference>
<accession>A0A139LVK6</accession>
<gene>
    <name evidence="2" type="ORF">HMPREF2531_00014</name>
</gene>
<dbReference type="AlphaFoldDB" id="A0A139LVK6"/>
<protein>
    <submittedName>
        <fullName evidence="2">Uncharacterized protein</fullName>
    </submittedName>
</protein>
<reference evidence="2 3" key="1">
    <citation type="submission" date="2016-02" db="EMBL/GenBank/DDBJ databases">
        <authorList>
            <person name="Wen L."/>
            <person name="He K."/>
            <person name="Yang H."/>
        </authorList>
    </citation>
    <scope>NUCLEOTIDE SEQUENCE [LARGE SCALE GENOMIC DNA]</scope>
    <source>
        <strain evidence="2 3">KLE1704</strain>
    </source>
</reference>
<keyword evidence="1" id="KW-1133">Transmembrane helix</keyword>
<dbReference type="Proteomes" id="UP000070319">
    <property type="component" value="Unassembled WGS sequence"/>
</dbReference>
<evidence type="ECO:0000313" key="3">
    <source>
        <dbReference type="Proteomes" id="UP000070319"/>
    </source>
</evidence>
<comment type="caution">
    <text evidence="2">The sequence shown here is derived from an EMBL/GenBank/DDBJ whole genome shotgun (WGS) entry which is preliminary data.</text>
</comment>
<keyword evidence="1" id="KW-0812">Transmembrane</keyword>
<evidence type="ECO:0000313" key="2">
    <source>
        <dbReference type="EMBL" id="KXT55484.1"/>
    </source>
</evidence>
<feature type="transmembrane region" description="Helical" evidence="1">
    <location>
        <begin position="7"/>
        <end position="29"/>
    </location>
</feature>
<proteinExistence type="predicted"/>
<keyword evidence="1" id="KW-0472">Membrane</keyword>
<dbReference type="PATRIC" id="fig|329854.7.peg.14"/>
<evidence type="ECO:0000256" key="1">
    <source>
        <dbReference type="SAM" id="Phobius"/>
    </source>
</evidence>